<dbReference type="Proteomes" id="UP000262969">
    <property type="component" value="Unassembled WGS sequence"/>
</dbReference>
<comment type="caution">
    <text evidence="6">The sequence shown here is derived from an EMBL/GenBank/DDBJ whole genome shotgun (WGS) entry which is preliminary data.</text>
</comment>
<dbReference type="CDD" id="cd03143">
    <property type="entry name" value="A4_beta-galactosidase_middle_domain"/>
    <property type="match status" value="1"/>
</dbReference>
<dbReference type="InterPro" id="IPR013529">
    <property type="entry name" value="Glyco_hydro_42_N"/>
</dbReference>
<dbReference type="InterPro" id="IPR003476">
    <property type="entry name" value="Glyco_hydro_42"/>
</dbReference>
<evidence type="ECO:0000313" key="6">
    <source>
        <dbReference type="EMBL" id="HCL03028.1"/>
    </source>
</evidence>
<evidence type="ECO:0000313" key="7">
    <source>
        <dbReference type="Proteomes" id="UP000262969"/>
    </source>
</evidence>
<accession>A0A3D2X9I7</accession>
<evidence type="ECO:0000256" key="3">
    <source>
        <dbReference type="ARBA" id="ARBA00022833"/>
    </source>
</evidence>
<keyword evidence="3" id="KW-0862">Zinc</keyword>
<dbReference type="InterPro" id="IPR029062">
    <property type="entry name" value="Class_I_gatase-like"/>
</dbReference>
<dbReference type="InterPro" id="IPR017853">
    <property type="entry name" value="GH"/>
</dbReference>
<dbReference type="GO" id="GO:0016161">
    <property type="term" value="F:beta-amylase activity"/>
    <property type="evidence" value="ECO:0007669"/>
    <property type="project" value="UniProtKB-EC"/>
</dbReference>
<reference evidence="6 7" key="1">
    <citation type="journal article" date="2018" name="Nat. Biotechnol.">
        <title>A standardized bacterial taxonomy based on genome phylogeny substantially revises the tree of life.</title>
        <authorList>
            <person name="Parks D.H."/>
            <person name="Chuvochina M."/>
            <person name="Waite D.W."/>
            <person name="Rinke C."/>
            <person name="Skarshewski A."/>
            <person name="Chaumeil P.A."/>
            <person name="Hugenholtz P."/>
        </authorList>
    </citation>
    <scope>NUCLEOTIDE SEQUENCE [LARGE SCALE GENOMIC DNA]</scope>
    <source>
        <strain evidence="6">UBA11728</strain>
    </source>
</reference>
<evidence type="ECO:0000256" key="4">
    <source>
        <dbReference type="ARBA" id="ARBA00023295"/>
    </source>
</evidence>
<organism evidence="6 7">
    <name type="scientific">Lachnoclostridium phytofermentans</name>
    <dbReference type="NCBI Taxonomy" id="66219"/>
    <lineage>
        <taxon>Bacteria</taxon>
        <taxon>Bacillati</taxon>
        <taxon>Bacillota</taxon>
        <taxon>Clostridia</taxon>
        <taxon>Lachnospirales</taxon>
        <taxon>Lachnospiraceae</taxon>
    </lineage>
</organism>
<keyword evidence="2" id="KW-0378">Hydrolase</keyword>
<feature type="domain" description="Glycoside hydrolase family 42 N-terminal" evidence="5">
    <location>
        <begin position="24"/>
        <end position="249"/>
    </location>
</feature>
<name>A0A3D2X9I7_9FIRM</name>
<dbReference type="Pfam" id="PF02449">
    <property type="entry name" value="Glyco_hydro_42"/>
    <property type="match status" value="1"/>
</dbReference>
<dbReference type="EMBL" id="DPVV01000385">
    <property type="protein sequence ID" value="HCL03028.1"/>
    <property type="molecule type" value="Genomic_DNA"/>
</dbReference>
<proteinExistence type="predicted"/>
<gene>
    <name evidence="6" type="ORF">DHW61_11580</name>
</gene>
<dbReference type="GO" id="GO:0004565">
    <property type="term" value="F:beta-galactosidase activity"/>
    <property type="evidence" value="ECO:0007669"/>
    <property type="project" value="InterPro"/>
</dbReference>
<dbReference type="Gene3D" id="3.40.50.880">
    <property type="match status" value="1"/>
</dbReference>
<keyword evidence="1" id="KW-0479">Metal-binding</keyword>
<dbReference type="PANTHER" id="PTHR36447:SF2">
    <property type="entry name" value="BETA-GALACTOSIDASE YESZ"/>
    <property type="match status" value="1"/>
</dbReference>
<dbReference type="Gene3D" id="3.20.20.80">
    <property type="entry name" value="Glycosidases"/>
    <property type="match status" value="1"/>
</dbReference>
<protein>
    <recommendedName>
        <fullName evidence="5">Glycoside hydrolase family 42 N-terminal domain-containing protein</fullName>
    </recommendedName>
</protein>
<dbReference type="SUPFAM" id="SSF51445">
    <property type="entry name" value="(Trans)glycosidases"/>
    <property type="match status" value="1"/>
</dbReference>
<evidence type="ECO:0000256" key="1">
    <source>
        <dbReference type="ARBA" id="ARBA00022723"/>
    </source>
</evidence>
<dbReference type="GO" id="GO:0000272">
    <property type="term" value="P:polysaccharide catabolic process"/>
    <property type="evidence" value="ECO:0007669"/>
    <property type="project" value="UniProtKB-KW"/>
</dbReference>
<sequence>MELCSGMKEVVICGIPFGTEGEREALKRAKETGATAIQVYTFWKDFEPLKRGLYDWSIYDREVNLILDAGLKYVPFILMGPKYAAPNWWLNSKEHKGLSCLEHQKISLIESIWNIEFRNEITRVLEAFANHYLPMKVLESIQPGISGDYGEAIFPVHGNWPGDYHTHQGYWCGDQDAKDSFRRYLLLKYKEIDKLNVTWRSHYVAIGEIEPFLPHRAPSRDALLDMIEWYRGSMTEYAEYWLKECRRIFPNTPVYLCTGGTEEPEHGASFSSQAKIAAKYQCGLRLTNEGNKFYDNFVWTAFTKSACEFYGAYLGLEPVGPVTNKGVATRIFSSAAFGNRQIFHYYTNLFDDDNNPLPAAGISKKYSGLIGESKMSKAIAFFWPGYMATLNGGIPESVKKSLIWMRRRCNCMPVNEEMILDGALNSYRLLVISISGFTSKEVLKKIAAWVNEGGVLVAAGNMSDIDLMEVLEYNALFGITRESEEVAGHCTQVISDHNEFTNLSTISQFSATKAWMNLHTDTVLLSVSMEDEGYSGTIIRKCSSTFYKRTGNGIAIYYNGPISFEEDKEAMFLDQGAFRLLLQDVMVQYSNLEDLTPNSNEVARAMIQEKVYVLTEDGEIIEE</sequence>
<dbReference type="AlphaFoldDB" id="A0A3D2X9I7"/>
<evidence type="ECO:0000256" key="2">
    <source>
        <dbReference type="ARBA" id="ARBA00022801"/>
    </source>
</evidence>
<dbReference type="PANTHER" id="PTHR36447">
    <property type="entry name" value="BETA-GALACTOSIDASE GANA"/>
    <property type="match status" value="1"/>
</dbReference>
<keyword evidence="4" id="KW-0326">Glycosidase</keyword>
<evidence type="ECO:0000259" key="5">
    <source>
        <dbReference type="Pfam" id="PF02449"/>
    </source>
</evidence>